<evidence type="ECO:0000256" key="1">
    <source>
        <dbReference type="ARBA" id="ARBA00004370"/>
    </source>
</evidence>
<reference evidence="5" key="1">
    <citation type="journal article" date="2020" name="Genome Biol.">
        <title>Gamete binning: chromosome-level and haplotype-resolved genome assembly enabled by high-throughput single-cell sequencing of gamete genomes.</title>
        <authorList>
            <person name="Campoy J.A."/>
            <person name="Sun H."/>
            <person name="Goel M."/>
            <person name="Jiao W.-B."/>
            <person name="Folz-Donahue K."/>
            <person name="Wang N."/>
            <person name="Rubio M."/>
            <person name="Liu C."/>
            <person name="Kukat C."/>
            <person name="Ruiz D."/>
            <person name="Huettel B."/>
            <person name="Schneeberger K."/>
        </authorList>
    </citation>
    <scope>NUCLEOTIDE SEQUENCE [LARGE SCALE GENOMIC DNA]</scope>
    <source>
        <strain evidence="5">cv. Rojo Pasion</strain>
    </source>
</reference>
<dbReference type="EMBL" id="CAEKKB010000007">
    <property type="protein sequence ID" value="CAB4317576.1"/>
    <property type="molecule type" value="Genomic_DNA"/>
</dbReference>
<keyword evidence="3" id="KW-1133">Transmembrane helix</keyword>
<dbReference type="AlphaFoldDB" id="A0A6J5XUN5"/>
<evidence type="ECO:0000256" key="2">
    <source>
        <dbReference type="ARBA" id="ARBA00023136"/>
    </source>
</evidence>
<sequence>MLGSRHSRDWCFKCYFCLVAYATLIFFIFTISVFIFWLIFLPQELKFTVTDASLRKFDLTNTTRNTTLYYNLALNISIGNHNKKVGVYLSHIQAMANYGDKSFAVVNNISTSFYQGHKSISNVRAMFEGHQVVVLEELELSRFNSERCAGVYNIDVKLGLWVKARYGKIETGCISPPSVDCQLKIPLSSSPNARYVGANFSATDCGGVALPLLVPYRACNQNK</sequence>
<keyword evidence="5" id="KW-1185">Reference proteome</keyword>
<dbReference type="Proteomes" id="UP000507245">
    <property type="component" value="Unassembled WGS sequence"/>
</dbReference>
<accession>A0A6J5XUN5</accession>
<dbReference type="GO" id="GO:0009506">
    <property type="term" value="C:plasmodesma"/>
    <property type="evidence" value="ECO:0007669"/>
    <property type="project" value="TreeGrafter"/>
</dbReference>
<protein>
    <recommendedName>
        <fullName evidence="6">Late embryogenesis abundant protein LEA-2 subgroup domain-containing protein</fullName>
    </recommendedName>
</protein>
<dbReference type="PANTHER" id="PTHR31415:SF109">
    <property type="entry name" value="NDR1_HIN1-LIKE PROTEIN 10"/>
    <property type="match status" value="1"/>
</dbReference>
<gene>
    <name evidence="4" type="ORF">ORAREDHAP_LOCUS44418</name>
</gene>
<dbReference type="InterPro" id="IPR044839">
    <property type="entry name" value="NDR1-like"/>
</dbReference>
<dbReference type="GO" id="GO:0005886">
    <property type="term" value="C:plasma membrane"/>
    <property type="evidence" value="ECO:0007669"/>
    <property type="project" value="TreeGrafter"/>
</dbReference>
<proteinExistence type="predicted"/>
<evidence type="ECO:0000313" key="4">
    <source>
        <dbReference type="EMBL" id="CAB4317576.1"/>
    </source>
</evidence>
<feature type="transmembrane region" description="Helical" evidence="3">
    <location>
        <begin position="12"/>
        <end position="40"/>
    </location>
</feature>
<evidence type="ECO:0008006" key="6">
    <source>
        <dbReference type="Google" id="ProtNLM"/>
    </source>
</evidence>
<keyword evidence="3" id="KW-0812">Transmembrane</keyword>
<evidence type="ECO:0000313" key="5">
    <source>
        <dbReference type="Proteomes" id="UP000507245"/>
    </source>
</evidence>
<comment type="subcellular location">
    <subcellularLocation>
        <location evidence="1">Membrane</location>
    </subcellularLocation>
</comment>
<keyword evidence="2 3" id="KW-0472">Membrane</keyword>
<dbReference type="GO" id="GO:0098542">
    <property type="term" value="P:defense response to other organism"/>
    <property type="evidence" value="ECO:0007669"/>
    <property type="project" value="InterPro"/>
</dbReference>
<dbReference type="PANTHER" id="PTHR31415">
    <property type="entry name" value="OS05G0367900 PROTEIN"/>
    <property type="match status" value="1"/>
</dbReference>
<name>A0A6J5XUN5_PRUAR</name>
<organism evidence="4 5">
    <name type="scientific">Prunus armeniaca</name>
    <name type="common">Apricot</name>
    <name type="synonym">Armeniaca vulgaris</name>
    <dbReference type="NCBI Taxonomy" id="36596"/>
    <lineage>
        <taxon>Eukaryota</taxon>
        <taxon>Viridiplantae</taxon>
        <taxon>Streptophyta</taxon>
        <taxon>Embryophyta</taxon>
        <taxon>Tracheophyta</taxon>
        <taxon>Spermatophyta</taxon>
        <taxon>Magnoliopsida</taxon>
        <taxon>eudicotyledons</taxon>
        <taxon>Gunneridae</taxon>
        <taxon>Pentapetalae</taxon>
        <taxon>rosids</taxon>
        <taxon>fabids</taxon>
        <taxon>Rosales</taxon>
        <taxon>Rosaceae</taxon>
        <taxon>Amygdaloideae</taxon>
        <taxon>Amygdaleae</taxon>
        <taxon>Prunus</taxon>
    </lineage>
</organism>
<evidence type="ECO:0000256" key="3">
    <source>
        <dbReference type="SAM" id="Phobius"/>
    </source>
</evidence>